<dbReference type="GO" id="GO:0070131">
    <property type="term" value="P:positive regulation of mitochondrial translation"/>
    <property type="evidence" value="ECO:0007669"/>
    <property type="project" value="TreeGrafter"/>
</dbReference>
<dbReference type="Pfam" id="PF00485">
    <property type="entry name" value="PRK"/>
    <property type="match status" value="1"/>
</dbReference>
<dbReference type="CDD" id="cd22903">
    <property type="entry name" value="NI9M"/>
    <property type="match status" value="1"/>
</dbReference>
<dbReference type="InterPro" id="IPR029057">
    <property type="entry name" value="PRTase-like"/>
</dbReference>
<evidence type="ECO:0000256" key="2">
    <source>
        <dbReference type="ARBA" id="ARBA00008306"/>
    </source>
</evidence>
<dbReference type="EC" id="2.7.1.48" evidence="3"/>
<dbReference type="UniPathway" id="UPA00574">
    <property type="reaction ID" value="UER00637"/>
</dbReference>
<dbReference type="InterPro" id="IPR000764">
    <property type="entry name" value="Uridine_kinase-like"/>
</dbReference>
<dbReference type="Gene3D" id="3.40.50.2020">
    <property type="match status" value="1"/>
</dbReference>
<keyword evidence="12" id="KW-1185">Reference proteome</keyword>
<feature type="domain" description="Phosphoribosyltransferase" evidence="10">
    <location>
        <begin position="704"/>
        <end position="899"/>
    </location>
</feature>
<dbReference type="PANTHER" id="PTHR16255:SF1">
    <property type="entry name" value="REQUIRED FOR MEIOTIC NUCLEAR DIVISION PROTEIN 1 HOMOLOG"/>
    <property type="match status" value="1"/>
</dbReference>
<dbReference type="GO" id="GO:0005524">
    <property type="term" value="F:ATP binding"/>
    <property type="evidence" value="ECO:0007669"/>
    <property type="project" value="InterPro"/>
</dbReference>
<dbReference type="CDD" id="cd06223">
    <property type="entry name" value="PRTases_typeI"/>
    <property type="match status" value="1"/>
</dbReference>
<evidence type="ECO:0000256" key="5">
    <source>
        <dbReference type="ARBA" id="ARBA00022741"/>
    </source>
</evidence>
<evidence type="ECO:0000259" key="9">
    <source>
        <dbReference type="Pfam" id="PF02582"/>
    </source>
</evidence>
<dbReference type="InterPro" id="IPR051624">
    <property type="entry name" value="RMD1/Sad1-interacting"/>
</dbReference>
<dbReference type="FunFam" id="3.40.50.300:FF:002070">
    <property type="entry name" value="Uridine kinase"/>
    <property type="match status" value="1"/>
</dbReference>
<evidence type="ECO:0000313" key="11">
    <source>
        <dbReference type="EMBL" id="KAF7316823.1"/>
    </source>
</evidence>
<dbReference type="OrthoDB" id="738517at2759"/>
<evidence type="ECO:0000256" key="7">
    <source>
        <dbReference type="SAM" id="MobiDB-lite"/>
    </source>
</evidence>
<dbReference type="AlphaFoldDB" id="A0A8H6TFL9"/>
<dbReference type="Proteomes" id="UP000613580">
    <property type="component" value="Unassembled WGS sequence"/>
</dbReference>
<evidence type="ECO:0000259" key="10">
    <source>
        <dbReference type="Pfam" id="PF14681"/>
    </source>
</evidence>
<dbReference type="InterPro" id="IPR003734">
    <property type="entry name" value="DUF155"/>
</dbReference>
<organism evidence="11 12">
    <name type="scientific">Mycena chlorophos</name>
    <name type="common">Agaric fungus</name>
    <name type="synonym">Agaricus chlorophos</name>
    <dbReference type="NCBI Taxonomy" id="658473"/>
    <lineage>
        <taxon>Eukaryota</taxon>
        <taxon>Fungi</taxon>
        <taxon>Dikarya</taxon>
        <taxon>Basidiomycota</taxon>
        <taxon>Agaricomycotina</taxon>
        <taxon>Agaricomycetes</taxon>
        <taxon>Agaricomycetidae</taxon>
        <taxon>Agaricales</taxon>
        <taxon>Marasmiineae</taxon>
        <taxon>Mycenaceae</taxon>
        <taxon>Mycena</taxon>
    </lineage>
</organism>
<dbReference type="Pfam" id="PF02582">
    <property type="entry name" value="DUF155"/>
    <property type="match status" value="1"/>
</dbReference>
<name>A0A8H6TFL9_MYCCL</name>
<comment type="caution">
    <text evidence="11">The sequence shown here is derived from an EMBL/GenBank/DDBJ whole genome shotgun (WGS) entry which is preliminary data.</text>
</comment>
<feature type="compositionally biased region" description="Basic and acidic residues" evidence="7">
    <location>
        <begin position="413"/>
        <end position="423"/>
    </location>
</feature>
<dbReference type="PRINTS" id="PR00988">
    <property type="entry name" value="URIDINKINASE"/>
</dbReference>
<dbReference type="GO" id="GO:0004849">
    <property type="term" value="F:uridine kinase activity"/>
    <property type="evidence" value="ECO:0007669"/>
    <property type="project" value="UniProtKB-EC"/>
</dbReference>
<evidence type="ECO:0000256" key="1">
    <source>
        <dbReference type="ARBA" id="ARBA00004690"/>
    </source>
</evidence>
<dbReference type="InterPro" id="IPR006083">
    <property type="entry name" value="PRK/URK"/>
</dbReference>
<dbReference type="InterPro" id="IPR039961">
    <property type="entry name" value="Nuo9.5"/>
</dbReference>
<dbReference type="PANTHER" id="PTHR16255">
    <property type="entry name" value="REQUIRED FOR MEIOTIC NUCLEAR DIVISION PROTEIN 1 HOMOLOG"/>
    <property type="match status" value="1"/>
</dbReference>
<evidence type="ECO:0000256" key="3">
    <source>
        <dbReference type="ARBA" id="ARBA00012137"/>
    </source>
</evidence>
<sequence length="939" mass="103749">MLSSIDMVGGRLEAEEWPGRETSSKWQAARGGCCGQASESGSQHNLSTSTATMSGVFRATYRLLQRQAHESPVIFYSCAIGLVGPVLLVAVPPLKKGLGYKPAEPIPLSYPSKIQPVFTLATAERYLLSRLRGHLPTNSQKLYDSWWIPRWGKSAEGEVFVFGNGSAVFWGLEEEEAHRFTLEVLRRVPDVEVSPLKAPETEELDFVVDSDPAEPTRLQGDLIILGQGPTLNDVEPPTPLPPMVFPTETLFARYAFSQALSRSTALSALEVSLDDYLSSMALLPHSLARTGKPGMGRTALVKKLGELMKFRQGLNLNRENFSDVPDFYWGEAELEKYFNSLSRALDVKVRTDSVNEKINYAAEAQSVLRQLLTESSTHSMELVIIALIAVEVVIALIRDGPELWELVTGPPEHGKDLKTEPRCPRRLSMPPVSVKPPPKNTVLVSHGRPPWYDERGNHIMNAFVVGIAGGSGSGKTHVARQIVRSLGSIPSVVILSQDSFYKKHTEQELADAFANNYDFDHPSSIDMDSFAECLKDLKECRQASVPIYDFTTHQRLEERKYLYGAAIILTEGIMALQDAKLRALYDLKARDASGIEAQTSSSSSGRDVAERGRSVDGILEQYLRFVKPSYDNYVLPSQAHADLIVPGSNNQVAIELICTHIRRKLDERSNHFRAKMATPHLYTTPSGTAISESTLDELDLTIMPQTRQIQGIFTILRSKTSSKQDFIFFVDRLSTLLVEHASQFLPYASRSVITPTEAAFDGKTMSAKHICGVSILRSGGALERGFRRVFNNVPMGSLLVQSHGEDGEPLMLHSMLPVCVRQRHLAKDTFVFLLDAQIVTGAAAFMAVRILLDHGVKQENIIFVTFLVAKGGGVPILRRAFPRMKIVTGDVDPALRDDSQGSDGKQVWAMLPGLGQIGELKFHPASMQTDGRAGDRYYL</sequence>
<dbReference type="Pfam" id="PF14681">
    <property type="entry name" value="UPRTase"/>
    <property type="match status" value="1"/>
</dbReference>
<keyword evidence="6" id="KW-0418">Kinase</keyword>
<comment type="pathway">
    <text evidence="1">Pyrimidine metabolism; UMP biosynthesis via salvage pathway; UMP from uridine: step 1/1.</text>
</comment>
<dbReference type="SUPFAM" id="SSF52540">
    <property type="entry name" value="P-loop containing nucleoside triphosphate hydrolases"/>
    <property type="match status" value="1"/>
</dbReference>
<feature type="region of interest" description="Disordered" evidence="7">
    <location>
        <begin position="413"/>
        <end position="440"/>
    </location>
</feature>
<feature type="domain" description="Phosphoribulokinase/uridine kinase" evidence="8">
    <location>
        <begin position="464"/>
        <end position="647"/>
    </location>
</feature>
<evidence type="ECO:0000256" key="4">
    <source>
        <dbReference type="ARBA" id="ARBA00022679"/>
    </source>
</evidence>
<evidence type="ECO:0000259" key="8">
    <source>
        <dbReference type="Pfam" id="PF00485"/>
    </source>
</evidence>
<keyword evidence="4" id="KW-0808">Transferase</keyword>
<dbReference type="InterPro" id="IPR000836">
    <property type="entry name" value="PRTase_dom"/>
</dbReference>
<keyword evidence="5" id="KW-0547">Nucleotide-binding</keyword>
<dbReference type="GO" id="GO:0005739">
    <property type="term" value="C:mitochondrion"/>
    <property type="evidence" value="ECO:0007669"/>
    <property type="project" value="UniProtKB-ARBA"/>
</dbReference>
<dbReference type="Gene3D" id="3.40.50.300">
    <property type="entry name" value="P-loop containing nucleotide triphosphate hydrolases"/>
    <property type="match status" value="1"/>
</dbReference>
<evidence type="ECO:0000313" key="12">
    <source>
        <dbReference type="Proteomes" id="UP000613580"/>
    </source>
</evidence>
<dbReference type="EMBL" id="JACAZE010000005">
    <property type="protein sequence ID" value="KAF7316823.1"/>
    <property type="molecule type" value="Genomic_DNA"/>
</dbReference>
<dbReference type="InterPro" id="IPR027417">
    <property type="entry name" value="P-loop_NTPase"/>
</dbReference>
<evidence type="ECO:0000256" key="6">
    <source>
        <dbReference type="ARBA" id="ARBA00022777"/>
    </source>
</evidence>
<proteinExistence type="inferred from homology"/>
<dbReference type="CDD" id="cd02023">
    <property type="entry name" value="UMPK"/>
    <property type="match status" value="1"/>
</dbReference>
<reference evidence="11" key="1">
    <citation type="submission" date="2020-05" db="EMBL/GenBank/DDBJ databases">
        <title>Mycena genomes resolve the evolution of fungal bioluminescence.</title>
        <authorList>
            <person name="Tsai I.J."/>
        </authorList>
    </citation>
    <scope>NUCLEOTIDE SEQUENCE</scope>
    <source>
        <strain evidence="11">110903Hualien_Pintung</strain>
    </source>
</reference>
<protein>
    <recommendedName>
        <fullName evidence="3">uridine/cytidine kinase</fullName>
        <ecNumber evidence="3">2.7.1.48</ecNumber>
    </recommendedName>
</protein>
<dbReference type="GO" id="GO:0044206">
    <property type="term" value="P:UMP salvage"/>
    <property type="evidence" value="ECO:0007669"/>
    <property type="project" value="UniProtKB-UniPathway"/>
</dbReference>
<comment type="similarity">
    <text evidence="2">Belongs to the RMD1/sif2 family.</text>
</comment>
<gene>
    <name evidence="11" type="ORF">HMN09_00415400</name>
</gene>
<feature type="domain" description="DUF155" evidence="9">
    <location>
        <begin position="159"/>
        <end position="355"/>
    </location>
</feature>
<accession>A0A8H6TFL9</accession>
<dbReference type="SUPFAM" id="SSF53271">
    <property type="entry name" value="PRTase-like"/>
    <property type="match status" value="1"/>
</dbReference>